<evidence type="ECO:0000259" key="4">
    <source>
        <dbReference type="Pfam" id="PF03781"/>
    </source>
</evidence>
<keyword evidence="2" id="KW-0408">Iron</keyword>
<dbReference type="PANTHER" id="PTHR23150:SF36">
    <property type="entry name" value="HERCYNINE OXYGENASE"/>
    <property type="match status" value="1"/>
</dbReference>
<comment type="pathway">
    <text evidence="3">Amino-acid biosynthesis; ergothioneine biosynthesis.</text>
</comment>
<dbReference type="InterPro" id="IPR051043">
    <property type="entry name" value="Sulfatase_Mod_Factor_Kinase"/>
</dbReference>
<evidence type="ECO:0000313" key="6">
    <source>
        <dbReference type="EMBL" id="MCC0178655.1"/>
    </source>
</evidence>
<dbReference type="EMBL" id="JADWDC010000050">
    <property type="protein sequence ID" value="MCC0178655.1"/>
    <property type="molecule type" value="Genomic_DNA"/>
</dbReference>
<dbReference type="Pfam" id="PF12867">
    <property type="entry name" value="DinB_2"/>
    <property type="match status" value="1"/>
</dbReference>
<protein>
    <submittedName>
        <fullName evidence="6">Ergothioneine biosynthesis protein EgtB</fullName>
    </submittedName>
</protein>
<evidence type="ECO:0000256" key="3">
    <source>
        <dbReference type="ARBA" id="ARBA00037882"/>
    </source>
</evidence>
<evidence type="ECO:0000259" key="5">
    <source>
        <dbReference type="Pfam" id="PF12867"/>
    </source>
</evidence>
<dbReference type="InterPro" id="IPR042095">
    <property type="entry name" value="SUMF_sf"/>
</dbReference>
<dbReference type="InterPro" id="IPR034660">
    <property type="entry name" value="DinB/YfiT-like"/>
</dbReference>
<sequence>MQSYWLPNLCLAVIGLAYRKKVLLASKKILKLASIPSPKNSIAIELQQVRRNTLDLLGEIDRSLLATQVHPDFSPIGWHFGHIAFTEAYWILEHLANLPPSFKEYHCLFSADGLPKSERQNLPSISIIQEYLGVVRQRVLEYLESAPTKSQERLWRWLIQHEGQHCETITLLWQLHRQQSSQNSPLNFNPFNPPANSENSIFNEMVKVEAGEFIMGSNDISGLDNEHPPHKIHLNTYWIDRFPVTCGQYWQFMTAGGYQKRQYWSIAGWQWLQQNPVSQPLYWINSLDWIDHPVCGVSYYEAEAYAKFVDKRLPTEAEWSKSALGASLNCNRDRAIGHTTPVNAYSDRSKYGCQDMLGNVWEWTASWFEGYSGFESYPYPGYSEVYFDNKHRVLKGGSWATSRQGMRTSFRNWYYPQVRQIFAGFRCAR</sequence>
<dbReference type="InterPro" id="IPR016187">
    <property type="entry name" value="CTDL_fold"/>
</dbReference>
<dbReference type="Gene3D" id="1.20.120.450">
    <property type="entry name" value="dinb family like domain"/>
    <property type="match status" value="1"/>
</dbReference>
<dbReference type="PANTHER" id="PTHR23150">
    <property type="entry name" value="SULFATASE MODIFYING FACTOR 1, 2"/>
    <property type="match status" value="1"/>
</dbReference>
<accession>A0A964BW12</accession>
<feature type="domain" description="Sulfatase-modifying factor enzyme-like" evidence="4">
    <location>
        <begin position="203"/>
        <end position="429"/>
    </location>
</feature>
<evidence type="ECO:0000313" key="7">
    <source>
        <dbReference type="Proteomes" id="UP000729733"/>
    </source>
</evidence>
<dbReference type="InterPro" id="IPR024775">
    <property type="entry name" value="DinB-like"/>
</dbReference>
<organism evidence="6 7">
    <name type="scientific">Waterburya agarophytonicola KI4</name>
    <dbReference type="NCBI Taxonomy" id="2874699"/>
    <lineage>
        <taxon>Bacteria</taxon>
        <taxon>Bacillati</taxon>
        <taxon>Cyanobacteriota</taxon>
        <taxon>Cyanophyceae</taxon>
        <taxon>Pleurocapsales</taxon>
        <taxon>Hyellaceae</taxon>
        <taxon>Waterburya</taxon>
        <taxon>Waterburya agarophytonicola</taxon>
    </lineage>
</organism>
<dbReference type="InterPro" id="IPR005532">
    <property type="entry name" value="SUMF_dom"/>
</dbReference>
<reference evidence="6" key="1">
    <citation type="journal article" date="2021" name="Antonie Van Leeuwenhoek">
        <title>Draft genome and description of Waterburya agarophytonicola gen. nov. sp. nov. (Pleurocapsales, Cyanobacteria): a seaweed symbiont.</title>
        <authorList>
            <person name="Bonthond G."/>
            <person name="Shalygin S."/>
            <person name="Bayer T."/>
            <person name="Weinberger F."/>
        </authorList>
    </citation>
    <scope>NUCLEOTIDE SEQUENCE</scope>
    <source>
        <strain evidence="6">KI4</strain>
    </source>
</reference>
<dbReference type="Pfam" id="PF03781">
    <property type="entry name" value="FGE-sulfatase"/>
    <property type="match status" value="1"/>
</dbReference>
<evidence type="ECO:0000256" key="2">
    <source>
        <dbReference type="ARBA" id="ARBA00023004"/>
    </source>
</evidence>
<evidence type="ECO:0000256" key="1">
    <source>
        <dbReference type="ARBA" id="ARBA00023002"/>
    </source>
</evidence>
<keyword evidence="7" id="KW-1185">Reference proteome</keyword>
<dbReference type="Gene3D" id="3.90.1580.10">
    <property type="entry name" value="paralog of FGE (formylglycine-generating enzyme)"/>
    <property type="match status" value="1"/>
</dbReference>
<name>A0A964BW12_9CYAN</name>
<comment type="caution">
    <text evidence="6">The sequence shown here is derived from an EMBL/GenBank/DDBJ whole genome shotgun (WGS) entry which is preliminary data.</text>
</comment>
<feature type="domain" description="DinB-like" evidence="5">
    <location>
        <begin position="46"/>
        <end position="169"/>
    </location>
</feature>
<dbReference type="AlphaFoldDB" id="A0A964BW12"/>
<keyword evidence="1" id="KW-0560">Oxidoreductase</keyword>
<dbReference type="SUPFAM" id="SSF56436">
    <property type="entry name" value="C-type lectin-like"/>
    <property type="match status" value="1"/>
</dbReference>
<dbReference type="SUPFAM" id="SSF109854">
    <property type="entry name" value="DinB/YfiT-like putative metalloenzymes"/>
    <property type="match status" value="1"/>
</dbReference>
<dbReference type="Proteomes" id="UP000729733">
    <property type="component" value="Unassembled WGS sequence"/>
</dbReference>
<proteinExistence type="predicted"/>
<gene>
    <name evidence="6" type="primary">egtB</name>
    <name evidence="6" type="ORF">I4641_16920</name>
</gene>